<dbReference type="EMBL" id="JAACJJ010000001">
    <property type="protein sequence ID" value="KAF5330908.1"/>
    <property type="molecule type" value="Genomic_DNA"/>
</dbReference>
<dbReference type="SFLD" id="SFLDS00003">
    <property type="entry name" value="Haloacid_Dehalogenase"/>
    <property type="match status" value="1"/>
</dbReference>
<dbReference type="PANTHER" id="PTHR47829:SF1">
    <property type="entry name" value="HAD FAMILY PHOSPHATASE"/>
    <property type="match status" value="1"/>
</dbReference>
<name>A0A8H5BYL4_9AGAR</name>
<dbReference type="AlphaFoldDB" id="A0A8H5BYL4"/>
<gene>
    <name evidence="1" type="ORF">D9619_005842</name>
</gene>
<dbReference type="NCBIfam" id="TIGR01509">
    <property type="entry name" value="HAD-SF-IA-v3"/>
    <property type="match status" value="1"/>
</dbReference>
<dbReference type="InterPro" id="IPR006439">
    <property type="entry name" value="HAD-SF_hydro_IA"/>
</dbReference>
<dbReference type="SUPFAM" id="SSF56784">
    <property type="entry name" value="HAD-like"/>
    <property type="match status" value="1"/>
</dbReference>
<dbReference type="Pfam" id="PF00702">
    <property type="entry name" value="Hydrolase"/>
    <property type="match status" value="1"/>
</dbReference>
<proteinExistence type="predicted"/>
<dbReference type="PRINTS" id="PR00413">
    <property type="entry name" value="HADHALOGNASE"/>
</dbReference>
<comment type="caution">
    <text evidence="1">The sequence shown here is derived from an EMBL/GenBank/DDBJ whole genome shotgun (WGS) entry which is preliminary data.</text>
</comment>
<evidence type="ECO:0000313" key="2">
    <source>
        <dbReference type="Proteomes" id="UP000567179"/>
    </source>
</evidence>
<reference evidence="1 2" key="1">
    <citation type="journal article" date="2020" name="ISME J.">
        <title>Uncovering the hidden diversity of litter-decomposition mechanisms in mushroom-forming fungi.</title>
        <authorList>
            <person name="Floudas D."/>
            <person name="Bentzer J."/>
            <person name="Ahren D."/>
            <person name="Johansson T."/>
            <person name="Persson P."/>
            <person name="Tunlid A."/>
        </authorList>
    </citation>
    <scope>NUCLEOTIDE SEQUENCE [LARGE SCALE GENOMIC DNA]</scope>
    <source>
        <strain evidence="1 2">CBS 101986</strain>
    </source>
</reference>
<dbReference type="InterPro" id="IPR052898">
    <property type="entry name" value="ACAD10-like"/>
</dbReference>
<organism evidence="1 2">
    <name type="scientific">Psilocybe cf. subviscida</name>
    <dbReference type="NCBI Taxonomy" id="2480587"/>
    <lineage>
        <taxon>Eukaryota</taxon>
        <taxon>Fungi</taxon>
        <taxon>Dikarya</taxon>
        <taxon>Basidiomycota</taxon>
        <taxon>Agaricomycotina</taxon>
        <taxon>Agaricomycetes</taxon>
        <taxon>Agaricomycetidae</taxon>
        <taxon>Agaricales</taxon>
        <taxon>Agaricineae</taxon>
        <taxon>Strophariaceae</taxon>
        <taxon>Psilocybe</taxon>
    </lineage>
</organism>
<evidence type="ECO:0000313" key="1">
    <source>
        <dbReference type="EMBL" id="KAF5330908.1"/>
    </source>
</evidence>
<dbReference type="SFLD" id="SFLDG01129">
    <property type="entry name" value="C1.5:_HAD__Beta-PGM__Phosphata"/>
    <property type="match status" value="1"/>
</dbReference>
<accession>A0A8H5BYL4</accession>
<dbReference type="Proteomes" id="UP000567179">
    <property type="component" value="Unassembled WGS sequence"/>
</dbReference>
<dbReference type="Gene3D" id="1.10.150.240">
    <property type="entry name" value="Putative phosphatase, domain 2"/>
    <property type="match status" value="1"/>
</dbReference>
<sequence>MRFDIPGFVFTRLTHTTPPKPRAYWSVAYSCQTNNANRLVLTFVLLKSQLHLRFAMYKAVIFDIGGVVMRSPFIAIAEYEQKLGLPTNYINTSITGRGHNGSWQKFERGEIALLPFYEAFGRDLSDTKNGNKWYQEYCERKGTQCPPLPDTLNVDGRELFGAMMQKAAQYDEHMQRAILRLRATGKYKIIALTNNFAKVDIPQEELRFLGWEDGATPNHLRGLFDDFCDSSTLGMRKPESEFYLLACERNGIAPSDAVFLDDIGINLKAAKALGMDTILVIIGRTLEAVQELERKIDEDLTSPLLADSKL</sequence>
<evidence type="ECO:0008006" key="3">
    <source>
        <dbReference type="Google" id="ProtNLM"/>
    </source>
</evidence>
<dbReference type="CDD" id="cd02603">
    <property type="entry name" value="HAD_sEH-N_like"/>
    <property type="match status" value="1"/>
</dbReference>
<protein>
    <recommendedName>
        <fullName evidence="3">HAD-like protein</fullName>
    </recommendedName>
</protein>
<dbReference type="OrthoDB" id="1694274at2759"/>
<dbReference type="InterPro" id="IPR023198">
    <property type="entry name" value="PGP-like_dom2"/>
</dbReference>
<dbReference type="InterPro" id="IPR036412">
    <property type="entry name" value="HAD-like_sf"/>
</dbReference>
<dbReference type="Gene3D" id="3.40.50.1000">
    <property type="entry name" value="HAD superfamily/HAD-like"/>
    <property type="match status" value="1"/>
</dbReference>
<dbReference type="InterPro" id="IPR023214">
    <property type="entry name" value="HAD_sf"/>
</dbReference>
<dbReference type="GO" id="GO:0016791">
    <property type="term" value="F:phosphatase activity"/>
    <property type="evidence" value="ECO:0007669"/>
    <property type="project" value="UniProtKB-ARBA"/>
</dbReference>
<dbReference type="PANTHER" id="PTHR47829">
    <property type="entry name" value="HYDROLASE, PUTATIVE (AFU_ORTHOLOGUE AFUA_1G12880)-RELATED"/>
    <property type="match status" value="1"/>
</dbReference>
<keyword evidence="2" id="KW-1185">Reference proteome</keyword>